<organism evidence="11">
    <name type="scientific">Schistosoma haematobium</name>
    <name type="common">Blood fluke</name>
    <dbReference type="NCBI Taxonomy" id="6185"/>
    <lineage>
        <taxon>Eukaryota</taxon>
        <taxon>Metazoa</taxon>
        <taxon>Spiralia</taxon>
        <taxon>Lophotrochozoa</taxon>
        <taxon>Platyhelminthes</taxon>
        <taxon>Trematoda</taxon>
        <taxon>Digenea</taxon>
        <taxon>Strigeidida</taxon>
        <taxon>Schistosomatoidea</taxon>
        <taxon>Schistosomatidae</taxon>
        <taxon>Schistosoma</taxon>
    </lineage>
</organism>
<evidence type="ECO:0000256" key="5">
    <source>
        <dbReference type="ARBA" id="ARBA00022692"/>
    </source>
</evidence>
<reference evidence="11" key="1">
    <citation type="journal article" date="2012" name="Nat. Genet.">
        <title>Whole-genome sequence of Schistosoma haematobium.</title>
        <authorList>
            <person name="Young N.D."/>
            <person name="Jex A.R."/>
            <person name="Li B."/>
            <person name="Liu S."/>
            <person name="Yang L."/>
            <person name="Xiong Z."/>
            <person name="Li Y."/>
            <person name="Cantacessi C."/>
            <person name="Hall R.S."/>
            <person name="Xu X."/>
            <person name="Chen F."/>
            <person name="Wu X."/>
            <person name="Zerlotini A."/>
            <person name="Oliveira G."/>
            <person name="Hofmann A."/>
            <person name="Zhang G."/>
            <person name="Fang X."/>
            <person name="Kang Y."/>
            <person name="Campbell B.E."/>
            <person name="Loukas A."/>
            <person name="Ranganathan S."/>
            <person name="Rollinson D."/>
            <person name="Rinaldi G."/>
            <person name="Brindley P.J."/>
            <person name="Yang H."/>
            <person name="Wang J."/>
            <person name="Wang J."/>
            <person name="Gasser R.B."/>
        </authorList>
    </citation>
    <scope>NUCLEOTIDE SEQUENCE [LARGE SCALE GENOMIC DNA]</scope>
</reference>
<evidence type="ECO:0000256" key="4">
    <source>
        <dbReference type="ARBA" id="ARBA00022679"/>
    </source>
</evidence>
<dbReference type="Pfam" id="PF02485">
    <property type="entry name" value="Branch"/>
    <property type="match status" value="1"/>
</dbReference>
<comment type="subcellular location">
    <subcellularLocation>
        <location evidence="1">Membrane</location>
        <topology evidence="1">Single-pass type II membrane protein</topology>
    </subcellularLocation>
</comment>
<evidence type="ECO:0000256" key="10">
    <source>
        <dbReference type="ARBA" id="ARBA00038150"/>
    </source>
</evidence>
<dbReference type="PANTHER" id="PTHR19297">
    <property type="entry name" value="GLYCOSYLTRANSFERASE 14 FAMILY MEMBER"/>
    <property type="match status" value="1"/>
</dbReference>
<dbReference type="PANTHER" id="PTHR19297:SF185">
    <property type="entry name" value="BETA-1,3-GALACTOSYL-O-GLYCOSYL-GLYCOPROTEIN BETA-1,6-N-ACETYLGLUCOSAMINYLTRANSFERASE 3"/>
    <property type="match status" value="1"/>
</dbReference>
<dbReference type="EMBL" id="KL250998">
    <property type="protein sequence ID" value="KGB38279.1"/>
    <property type="molecule type" value="Genomic_DNA"/>
</dbReference>
<dbReference type="GO" id="GO:0016020">
    <property type="term" value="C:membrane"/>
    <property type="evidence" value="ECO:0007669"/>
    <property type="project" value="UniProtKB-SubCell"/>
</dbReference>
<keyword evidence="8" id="KW-0472">Membrane</keyword>
<evidence type="ECO:0000256" key="9">
    <source>
        <dbReference type="ARBA" id="ARBA00023180"/>
    </source>
</evidence>
<comment type="pathway">
    <text evidence="2">Protein modification; protein glycosylation.</text>
</comment>
<sequence>MVNLLKSGSYEVPSINLYQNMISESIETCEAFLKDTVKSPLTTKHFETYSTRNDRYHLWDGSKSCDNFKQLIEQPVWLSEEEKSYPIAYSLLIYDDVEWTARLLRLIYRPNNLYCIHVDRKSPEWFYEEIVNLSRCFGANVLVVNRSESIRVVWGHYSVVEGFIACSELLFNNPTVKWQYLVNINGKELPLRTNWELVAALKALNMSNIIDCARKNAPEERIPLKQPNFVVKWTKGSFHAALRRDMVDYILHDKRALEIRKIFKEEENLPKIPDELFFSTLAYNPQLEAPGACLTCHVSNGQDPRATFVARYKIWWPAYCASRRIVRGICIFGIQHLHNFTQRTEFFVNKFNHGFHEFAYDCLEYWILKKMKQEHLSGFIQIRFLEIPEMHIIFKCLLISQMITYYCLSDSELAKKQNYYSMPNMYTFCEANKICYEFGLSVGKHLKLPVFEDLQDILKDAKLRTFWLEYNALFTPRMTGLITWRYHDISIELANLGAMRSTNLPLSYNDERYCVIHNKEGLLEGVQCNSVNNVICVESNIQHVNQLIGTDLSILLKKFTIEQRVDPNFVSIDSQRDGCYELFTKHSTYDCVLHQLAVLEYNVNKQLVSITSDSTIYMVFYKFERTNE</sequence>
<proteinExistence type="inferred from homology"/>
<evidence type="ECO:0000313" key="11">
    <source>
        <dbReference type="EMBL" id="KGB38279.1"/>
    </source>
</evidence>
<evidence type="ECO:0000256" key="8">
    <source>
        <dbReference type="ARBA" id="ARBA00023136"/>
    </source>
</evidence>
<dbReference type="InterPro" id="IPR003406">
    <property type="entry name" value="Glyco_trans_14"/>
</dbReference>
<dbReference type="GO" id="GO:0008375">
    <property type="term" value="F:acetylglucosaminyltransferase activity"/>
    <property type="evidence" value="ECO:0007669"/>
    <property type="project" value="TreeGrafter"/>
</dbReference>
<name>A0A094ZYR2_SCHHA</name>
<dbReference type="AlphaFoldDB" id="A0A094ZYR2"/>
<evidence type="ECO:0000256" key="2">
    <source>
        <dbReference type="ARBA" id="ARBA00004922"/>
    </source>
</evidence>
<keyword evidence="7" id="KW-1133">Transmembrane helix</keyword>
<dbReference type="STRING" id="6185.A0A094ZYR2"/>
<dbReference type="InterPro" id="IPR016187">
    <property type="entry name" value="CTDL_fold"/>
</dbReference>
<accession>A0A094ZYR2</accession>
<evidence type="ECO:0000256" key="7">
    <source>
        <dbReference type="ARBA" id="ARBA00022989"/>
    </source>
</evidence>
<keyword evidence="6" id="KW-0735">Signal-anchor</keyword>
<keyword evidence="4 11" id="KW-0808">Transferase</keyword>
<comment type="similarity">
    <text evidence="10">Belongs to the glycosyltransferase 14 family.</text>
</comment>
<keyword evidence="5" id="KW-0812">Transmembrane</keyword>
<dbReference type="SUPFAM" id="SSF56436">
    <property type="entry name" value="C-type lectin-like"/>
    <property type="match status" value="1"/>
</dbReference>
<evidence type="ECO:0000256" key="6">
    <source>
        <dbReference type="ARBA" id="ARBA00022968"/>
    </source>
</evidence>
<keyword evidence="3 11" id="KW-0328">Glycosyltransferase</keyword>
<keyword evidence="9" id="KW-0325">Glycoprotein</keyword>
<protein>
    <submittedName>
        <fullName evidence="11">Beta-1,3-galactosyl-O-glycosyl-glycoprotein beta-1,6-N-acetylglucosaminyltransferase</fullName>
    </submittedName>
</protein>
<gene>
    <name evidence="11" type="ORF">MS3_06656</name>
</gene>
<evidence type="ECO:0000256" key="3">
    <source>
        <dbReference type="ARBA" id="ARBA00022676"/>
    </source>
</evidence>
<evidence type="ECO:0000256" key="1">
    <source>
        <dbReference type="ARBA" id="ARBA00004606"/>
    </source>
</evidence>